<comment type="caution">
    <text evidence="2">The sequence shown here is derived from an EMBL/GenBank/DDBJ whole genome shotgun (WGS) entry which is preliminary data.</text>
</comment>
<dbReference type="GO" id="GO:0003677">
    <property type="term" value="F:DNA binding"/>
    <property type="evidence" value="ECO:0007669"/>
    <property type="project" value="UniProtKB-KW"/>
</dbReference>
<protein>
    <submittedName>
        <fullName evidence="2">DNA-binding protein</fullName>
    </submittedName>
</protein>
<dbReference type="Pfam" id="PF13560">
    <property type="entry name" value="HTH_31"/>
    <property type="match status" value="1"/>
</dbReference>
<name>A0A101V2H8_9ACTN</name>
<keyword evidence="3" id="KW-1185">Reference proteome</keyword>
<keyword evidence="2" id="KW-0238">DNA-binding</keyword>
<dbReference type="InterPro" id="IPR010982">
    <property type="entry name" value="Lambda_DNA-bd_dom_sf"/>
</dbReference>
<dbReference type="Proteomes" id="UP000053260">
    <property type="component" value="Unassembled WGS sequence"/>
</dbReference>
<dbReference type="STRING" id="909626.AQJ91_09730"/>
<evidence type="ECO:0000313" key="2">
    <source>
        <dbReference type="EMBL" id="KUO21248.1"/>
    </source>
</evidence>
<dbReference type="Gene3D" id="1.10.260.40">
    <property type="entry name" value="lambda repressor-like DNA-binding domains"/>
    <property type="match status" value="1"/>
</dbReference>
<proteinExistence type="predicted"/>
<dbReference type="AlphaFoldDB" id="A0A101V2H8"/>
<reference evidence="2 3" key="1">
    <citation type="submission" date="2015-10" db="EMBL/GenBank/DDBJ databases">
        <title>Draft genome sequence of Streptomyces sp. RV15, isolated from a marine sponge.</title>
        <authorList>
            <person name="Ruckert C."/>
            <person name="Abdelmohsen U.R."/>
            <person name="Winkler A."/>
            <person name="Hentschel U."/>
            <person name="Kalinowski J."/>
            <person name="Kampfer P."/>
            <person name="Glaeser S."/>
        </authorList>
    </citation>
    <scope>NUCLEOTIDE SEQUENCE [LARGE SCALE GENOMIC DNA]</scope>
    <source>
        <strain evidence="2 3">RV15</strain>
    </source>
</reference>
<dbReference type="Pfam" id="PF19054">
    <property type="entry name" value="DUF5753"/>
    <property type="match status" value="1"/>
</dbReference>
<dbReference type="SUPFAM" id="SSF47413">
    <property type="entry name" value="lambda repressor-like DNA-binding domains"/>
    <property type="match status" value="1"/>
</dbReference>
<dbReference type="OrthoDB" id="3462393at2"/>
<dbReference type="RefSeq" id="WP_067018497.1">
    <property type="nucleotide sequence ID" value="NZ_KQ949078.1"/>
</dbReference>
<dbReference type="SMART" id="SM00530">
    <property type="entry name" value="HTH_XRE"/>
    <property type="match status" value="1"/>
</dbReference>
<dbReference type="CDD" id="cd00093">
    <property type="entry name" value="HTH_XRE"/>
    <property type="match status" value="1"/>
</dbReference>
<dbReference type="EMBL" id="LMXB01000025">
    <property type="protein sequence ID" value="KUO21248.1"/>
    <property type="molecule type" value="Genomic_DNA"/>
</dbReference>
<dbReference type="PROSITE" id="PS50943">
    <property type="entry name" value="HTH_CROC1"/>
    <property type="match status" value="1"/>
</dbReference>
<organism evidence="2 3">
    <name type="scientific">Streptomyces dysideae</name>
    <dbReference type="NCBI Taxonomy" id="909626"/>
    <lineage>
        <taxon>Bacteria</taxon>
        <taxon>Bacillati</taxon>
        <taxon>Actinomycetota</taxon>
        <taxon>Actinomycetes</taxon>
        <taxon>Kitasatosporales</taxon>
        <taxon>Streptomycetaceae</taxon>
        <taxon>Streptomyces</taxon>
    </lineage>
</organism>
<accession>A0A101V2H8</accession>
<feature type="domain" description="HTH cro/C1-type" evidence="1">
    <location>
        <begin position="18"/>
        <end position="72"/>
    </location>
</feature>
<evidence type="ECO:0000313" key="3">
    <source>
        <dbReference type="Proteomes" id="UP000053260"/>
    </source>
</evidence>
<sequence length="283" mass="31297">MAPRSQPTTRQVRLGAELRKLREAAGMSAREVVGLLSSTSAQMSQVESGLSGVSEERVRRLAVLYACTDGALVEALVAMAADRTRGWWEEYRGVLPPTFLDLAELEHHARSIQVIGTAHVPGLLQTEDYARAVFSYWVPEFVAGEVDPRIEHRMRRKTVITRDGAVEYEAVVHESVLRTRVADRSVARAQLDEILQQTERSNVTVRVVPFDIDGFAGASAALLYLGGPVAALDTVQRDTPYGTAFLDDAAQLLAMRTLFRKVESVALDPVKSRDFIHRLAKEL</sequence>
<dbReference type="InterPro" id="IPR001387">
    <property type="entry name" value="Cro/C1-type_HTH"/>
</dbReference>
<evidence type="ECO:0000259" key="1">
    <source>
        <dbReference type="PROSITE" id="PS50943"/>
    </source>
</evidence>
<dbReference type="InterPro" id="IPR043917">
    <property type="entry name" value="DUF5753"/>
</dbReference>
<gene>
    <name evidence="2" type="ORF">AQJ91_09730</name>
</gene>